<sequence>MLTRFEEAALREMSKHSRAALILLLLPIIRVARNRRDVDQLEQLMTAVEGRYHEAAIDIVNSWALPPEAHDFLVEWVRQPG</sequence>
<gene>
    <name evidence="1" type="ORF">PVK37_26755</name>
</gene>
<dbReference type="EMBL" id="CP118615">
    <property type="protein sequence ID" value="WDZ84033.1"/>
    <property type="molecule type" value="Genomic_DNA"/>
</dbReference>
<reference evidence="1 2" key="1">
    <citation type="submission" date="2023-02" db="EMBL/GenBank/DDBJ databases">
        <authorList>
            <person name="Mo P."/>
        </authorList>
    </citation>
    <scope>NUCLEOTIDE SEQUENCE [LARGE SCALE GENOMIC DNA]</scope>
    <source>
        <strain evidence="1 2">HUAS 3</strain>
    </source>
</reference>
<dbReference type="RefSeq" id="WP_275030590.1">
    <property type="nucleotide sequence ID" value="NZ_CP118615.1"/>
</dbReference>
<dbReference type="Proteomes" id="UP001219605">
    <property type="component" value="Chromosome"/>
</dbReference>
<organism evidence="1 2">
    <name type="scientific">Micromonospora cathayae</name>
    <dbReference type="NCBI Taxonomy" id="3028804"/>
    <lineage>
        <taxon>Bacteria</taxon>
        <taxon>Bacillati</taxon>
        <taxon>Actinomycetota</taxon>
        <taxon>Actinomycetes</taxon>
        <taxon>Micromonosporales</taxon>
        <taxon>Micromonosporaceae</taxon>
        <taxon>Micromonospora</taxon>
    </lineage>
</organism>
<proteinExistence type="predicted"/>
<accession>A0ABY7ZNF5</accession>
<protein>
    <submittedName>
        <fullName evidence="1">Uncharacterized protein</fullName>
    </submittedName>
</protein>
<name>A0ABY7ZNF5_9ACTN</name>
<keyword evidence="2" id="KW-1185">Reference proteome</keyword>
<evidence type="ECO:0000313" key="2">
    <source>
        <dbReference type="Proteomes" id="UP001219605"/>
    </source>
</evidence>
<evidence type="ECO:0000313" key="1">
    <source>
        <dbReference type="EMBL" id="WDZ84033.1"/>
    </source>
</evidence>